<organism evidence="2 3">
    <name type="scientific">Venturia effusa</name>
    <dbReference type="NCBI Taxonomy" id="50376"/>
    <lineage>
        <taxon>Eukaryota</taxon>
        <taxon>Fungi</taxon>
        <taxon>Dikarya</taxon>
        <taxon>Ascomycota</taxon>
        <taxon>Pezizomycotina</taxon>
        <taxon>Dothideomycetes</taxon>
        <taxon>Pleosporomycetidae</taxon>
        <taxon>Venturiales</taxon>
        <taxon>Venturiaceae</taxon>
        <taxon>Venturia</taxon>
    </lineage>
</organism>
<gene>
    <name evidence="2" type="ORF">FKW77_006453</name>
</gene>
<dbReference type="AlphaFoldDB" id="A0A517LKE5"/>
<keyword evidence="3" id="KW-1185">Reference proteome</keyword>
<dbReference type="Pfam" id="PF04248">
    <property type="entry name" value="NTP_transf_9"/>
    <property type="match status" value="1"/>
</dbReference>
<dbReference type="InterPro" id="IPR038694">
    <property type="entry name" value="DUF427_sf"/>
</dbReference>
<proteinExistence type="predicted"/>
<dbReference type="Proteomes" id="UP000316270">
    <property type="component" value="Chromosome 14"/>
</dbReference>
<dbReference type="OrthoDB" id="18996at2759"/>
<dbReference type="PANTHER" id="PTHR34310:SF5">
    <property type="entry name" value="DUF427 DOMAIN PROTEIN (AFU_ORTHOLOGUE AFUA_3G02220)"/>
    <property type="match status" value="1"/>
</dbReference>
<sequence length="98" mass="11063">MPSATAKINGTTIATADSYETVEGNIYFPPSSIHKDYFKSTDTHTHCPWKGDASYYTIEVDGKVLKDAAWYYPEPLEKAKHIKDHVAFYKSKVDISTE</sequence>
<name>A0A517LKE5_9PEZI</name>
<accession>A0A517LKE5</accession>
<evidence type="ECO:0000259" key="1">
    <source>
        <dbReference type="Pfam" id="PF04248"/>
    </source>
</evidence>
<evidence type="ECO:0000313" key="2">
    <source>
        <dbReference type="EMBL" id="QDS76107.1"/>
    </source>
</evidence>
<feature type="domain" description="DUF427" evidence="1">
    <location>
        <begin position="5"/>
        <end position="90"/>
    </location>
</feature>
<evidence type="ECO:0000313" key="3">
    <source>
        <dbReference type="Proteomes" id="UP000316270"/>
    </source>
</evidence>
<protein>
    <recommendedName>
        <fullName evidence="1">DUF427 domain-containing protein</fullName>
    </recommendedName>
</protein>
<dbReference type="InterPro" id="IPR007361">
    <property type="entry name" value="DUF427"/>
</dbReference>
<dbReference type="PANTHER" id="PTHR34310">
    <property type="entry name" value="DUF427 DOMAIN PROTEIN (AFU_ORTHOLOGUE AFUA_3G02220)"/>
    <property type="match status" value="1"/>
</dbReference>
<dbReference type="Gene3D" id="2.170.150.40">
    <property type="entry name" value="Domain of unknown function (DUF427)"/>
    <property type="match status" value="1"/>
</dbReference>
<dbReference type="EMBL" id="CP042198">
    <property type="protein sequence ID" value="QDS76107.1"/>
    <property type="molecule type" value="Genomic_DNA"/>
</dbReference>
<reference evidence="2 3" key="1">
    <citation type="submission" date="2019-07" db="EMBL/GenBank/DDBJ databases">
        <title>Finished genome of Venturia effusa.</title>
        <authorList>
            <person name="Young C.A."/>
            <person name="Cox M.P."/>
            <person name="Ganley A.R.D."/>
            <person name="David W.J."/>
        </authorList>
    </citation>
    <scope>NUCLEOTIDE SEQUENCE [LARGE SCALE GENOMIC DNA]</scope>
    <source>
        <strain evidence="3">albino</strain>
    </source>
</reference>